<dbReference type="InterPro" id="IPR039299">
    <property type="entry name" value="SEOA"/>
</dbReference>
<dbReference type="Proteomes" id="UP001172457">
    <property type="component" value="Chromosome 2"/>
</dbReference>
<sequence length="704" mass="80464">MAATRNRLLRSDRHMFSASDDNAMMKHIVATHAPDGTVFNVRPLIQIIEDIMHMVDPTAAAPAAHLQGNVAELPPVANTEVYNDLNEMLEIMAITINKVSCEISCKCTGGGDAHATTTELFHLLSNYGWDAKAAITLAAFAMNYGEFWLVAQLYTANPLAKSLAHLKQLPDILEHAEALKPRFEAVTTLIKAMLDLTLCIVKFKELPSQYISDDTPELVTATAHIPTAVYWIIRSIVACTSILMNLIGMGHEHITTTTEAWELSSLAHKISNIHDHLKHNLQLCNHHINEKQQIEAYETLLRVMDTPHLDNIKPLKHLIYLKDDQLPLYKSSTKSRVSIDILRKKIVLLLISDLDISQEEIMLLDQIYKEVGAGPDQFEVVWLPVVPNHRSAPWTEVNQKKFEVVQNMMPWFSVFHPSLLDPSVIKYIKEVWHFNHKPLLVVMDPHGNIVNPNAMHMIWIWGIVAFPFTRLREESLWRDEEWRIELLVDSIEPKIIDWIIDNKYICLYGGDDMDWIRKFTKTARSVATAAGIPLEMLYVGKSNPKIKVQKNNDIIRDENLSDVLPDVNLIWYFWVRLESMLHSKLQHGKSFENDPILREINVMLTYDGNDQGWAVICRGSKEWMRRTNGDTVLTSLENHKEWEEGARERGFLPALNDHLEANQSPHHCNRLILPGDTGMVPERVVCAECGRSMERFILYRCCTD</sequence>
<protein>
    <recommendedName>
        <fullName evidence="5">Sieve element occlusion</fullName>
    </recommendedName>
</protein>
<dbReference type="EMBL" id="JARYMX010000002">
    <property type="protein sequence ID" value="KAJ9563921.1"/>
    <property type="molecule type" value="Genomic_DNA"/>
</dbReference>
<keyword evidence="4" id="KW-1185">Reference proteome</keyword>
<dbReference type="AlphaFoldDB" id="A0AA38TYI8"/>
<dbReference type="Pfam" id="PF14577">
    <property type="entry name" value="SEO_C"/>
    <property type="match status" value="1"/>
</dbReference>
<dbReference type="GO" id="GO:0010088">
    <property type="term" value="P:phloem development"/>
    <property type="evidence" value="ECO:0007669"/>
    <property type="project" value="InterPro"/>
</dbReference>
<dbReference type="InterPro" id="IPR027942">
    <property type="entry name" value="SEO_N"/>
</dbReference>
<evidence type="ECO:0000313" key="4">
    <source>
        <dbReference type="Proteomes" id="UP001172457"/>
    </source>
</evidence>
<accession>A0AA38TYI8</accession>
<evidence type="ECO:0000259" key="1">
    <source>
        <dbReference type="Pfam" id="PF14576"/>
    </source>
</evidence>
<dbReference type="PANTHER" id="PTHR33232">
    <property type="entry name" value="PROTEIN SIEVE ELEMENT OCCLUSION B-LIKE"/>
    <property type="match status" value="1"/>
</dbReference>
<dbReference type="PANTHER" id="PTHR33232:SF20">
    <property type="entry name" value="PROTEIN SIEVE ELEMENT OCCLUSION B-LIKE"/>
    <property type="match status" value="1"/>
</dbReference>
<evidence type="ECO:0008006" key="5">
    <source>
        <dbReference type="Google" id="ProtNLM"/>
    </source>
</evidence>
<name>A0AA38TYI8_9ASTR</name>
<proteinExistence type="predicted"/>
<reference evidence="3" key="1">
    <citation type="submission" date="2023-03" db="EMBL/GenBank/DDBJ databases">
        <title>Chromosome-scale reference genome and RAD-based genetic map of yellow starthistle (Centaurea solstitialis) reveal putative structural variation and QTLs associated with invader traits.</title>
        <authorList>
            <person name="Reatini B."/>
            <person name="Cang F.A."/>
            <person name="Jiang Q."/>
            <person name="Mckibben M.T.W."/>
            <person name="Barker M.S."/>
            <person name="Rieseberg L.H."/>
            <person name="Dlugosch K.M."/>
        </authorList>
    </citation>
    <scope>NUCLEOTIDE SEQUENCE</scope>
    <source>
        <strain evidence="3">CAN-66</strain>
        <tissue evidence="3">Leaf</tissue>
    </source>
</reference>
<organism evidence="3 4">
    <name type="scientific">Centaurea solstitialis</name>
    <name type="common">yellow star-thistle</name>
    <dbReference type="NCBI Taxonomy" id="347529"/>
    <lineage>
        <taxon>Eukaryota</taxon>
        <taxon>Viridiplantae</taxon>
        <taxon>Streptophyta</taxon>
        <taxon>Embryophyta</taxon>
        <taxon>Tracheophyta</taxon>
        <taxon>Spermatophyta</taxon>
        <taxon>Magnoliopsida</taxon>
        <taxon>eudicotyledons</taxon>
        <taxon>Gunneridae</taxon>
        <taxon>Pentapetalae</taxon>
        <taxon>asterids</taxon>
        <taxon>campanulids</taxon>
        <taxon>Asterales</taxon>
        <taxon>Asteraceae</taxon>
        <taxon>Carduoideae</taxon>
        <taxon>Cardueae</taxon>
        <taxon>Centaureinae</taxon>
        <taxon>Centaurea</taxon>
    </lineage>
</organism>
<dbReference type="Pfam" id="PF14576">
    <property type="entry name" value="SEO_N"/>
    <property type="match status" value="1"/>
</dbReference>
<feature type="domain" description="Sieve element occlusion C-terminal" evidence="2">
    <location>
        <begin position="472"/>
        <end position="703"/>
    </location>
</feature>
<feature type="domain" description="Sieve element occlusion N-terminal" evidence="1">
    <location>
        <begin position="19"/>
        <end position="308"/>
    </location>
</feature>
<evidence type="ECO:0000313" key="3">
    <source>
        <dbReference type="EMBL" id="KAJ9563921.1"/>
    </source>
</evidence>
<dbReference type="InterPro" id="IPR027944">
    <property type="entry name" value="SEO_C"/>
</dbReference>
<gene>
    <name evidence="3" type="ORF">OSB04_009081</name>
</gene>
<evidence type="ECO:0000259" key="2">
    <source>
        <dbReference type="Pfam" id="PF14577"/>
    </source>
</evidence>
<comment type="caution">
    <text evidence="3">The sequence shown here is derived from an EMBL/GenBank/DDBJ whole genome shotgun (WGS) entry which is preliminary data.</text>
</comment>